<evidence type="ECO:0000313" key="3">
    <source>
        <dbReference type="Proteomes" id="UP000248021"/>
    </source>
</evidence>
<feature type="domain" description="T6SS immunity protein Tdi1 C-terminal" evidence="1">
    <location>
        <begin position="106"/>
        <end position="153"/>
    </location>
</feature>
<evidence type="ECO:0000313" key="2">
    <source>
        <dbReference type="EMBL" id="PXW53692.1"/>
    </source>
</evidence>
<evidence type="ECO:0000259" key="1">
    <source>
        <dbReference type="Pfam" id="PF08906"/>
    </source>
</evidence>
<name>A0A2V3TXU1_9HYPH</name>
<dbReference type="EMBL" id="QJJK01000013">
    <property type="protein sequence ID" value="PXW53692.1"/>
    <property type="molecule type" value="Genomic_DNA"/>
</dbReference>
<sequence>MKAPQRKADPALCASFFRVVANRLIGHGLVMNNRQSDFLPNEITTVDISGWADILPKRCRVLAANLFADLFIVDTEDAVHMLEVSAASIAKIAVSEEEFRQRCVNDEDGWLLRPLADQCRAAGMNPTADQCYAFTQLPFLGGEYKTENIWLCSWREWISYTASVFAQTKDFPDGSAVSIRIVD</sequence>
<dbReference type="OrthoDB" id="2988179at2"/>
<dbReference type="AlphaFoldDB" id="A0A2V3TXU1"/>
<comment type="caution">
    <text evidence="2">The sequence shown here is derived from an EMBL/GenBank/DDBJ whole genome shotgun (WGS) entry which is preliminary data.</text>
</comment>
<proteinExistence type="predicted"/>
<reference evidence="2 3" key="1">
    <citation type="submission" date="2018-05" db="EMBL/GenBank/DDBJ databases">
        <title>Genomic Encyclopedia of Type Strains, Phase IV (KMG-IV): sequencing the most valuable type-strain genomes for metagenomic binning, comparative biology and taxonomic classification.</title>
        <authorList>
            <person name="Goeker M."/>
        </authorList>
    </citation>
    <scope>NUCLEOTIDE SEQUENCE [LARGE SCALE GENOMIC DNA]</scope>
    <source>
        <strain evidence="2 3">DSM 6462</strain>
    </source>
</reference>
<gene>
    <name evidence="2" type="ORF">C7450_113180</name>
</gene>
<dbReference type="Proteomes" id="UP000248021">
    <property type="component" value="Unassembled WGS sequence"/>
</dbReference>
<accession>A0A2V3TXU1</accession>
<organism evidence="2 3">
    <name type="scientific">Chelatococcus asaccharovorans</name>
    <dbReference type="NCBI Taxonomy" id="28210"/>
    <lineage>
        <taxon>Bacteria</taxon>
        <taxon>Pseudomonadati</taxon>
        <taxon>Pseudomonadota</taxon>
        <taxon>Alphaproteobacteria</taxon>
        <taxon>Hyphomicrobiales</taxon>
        <taxon>Chelatococcaceae</taxon>
        <taxon>Chelatococcus</taxon>
    </lineage>
</organism>
<dbReference type="RefSeq" id="WP_146227558.1">
    <property type="nucleotide sequence ID" value="NZ_JAHBRY010000001.1"/>
</dbReference>
<keyword evidence="3" id="KW-1185">Reference proteome</keyword>
<dbReference type="InterPro" id="IPR015002">
    <property type="entry name" value="T6SS_Tdi1_C"/>
</dbReference>
<dbReference type="Pfam" id="PF08906">
    <property type="entry name" value="T6SS_Tdi1_C"/>
    <property type="match status" value="1"/>
</dbReference>
<protein>
    <submittedName>
        <fullName evidence="2">Uncharacterized protein DUF1851</fullName>
    </submittedName>
</protein>